<keyword evidence="1 4" id="KW-0547">Nucleotide-binding</keyword>
<evidence type="ECO:0000313" key="7">
    <source>
        <dbReference type="EMBL" id="MBI3016140.1"/>
    </source>
</evidence>
<feature type="domain" description="RapZ C-terminal" evidence="6">
    <location>
        <begin position="164"/>
        <end position="282"/>
    </location>
</feature>
<feature type="domain" description="RapZ-like N-terminal" evidence="5">
    <location>
        <begin position="1"/>
        <end position="155"/>
    </location>
</feature>
<dbReference type="GO" id="GO:0005524">
    <property type="term" value="F:ATP binding"/>
    <property type="evidence" value="ECO:0007669"/>
    <property type="project" value="UniProtKB-UniRule"/>
</dbReference>
<organism evidence="7 8">
    <name type="scientific">Tectimicrobiota bacterium</name>
    <dbReference type="NCBI Taxonomy" id="2528274"/>
    <lineage>
        <taxon>Bacteria</taxon>
        <taxon>Pseudomonadati</taxon>
        <taxon>Nitrospinota/Tectimicrobiota group</taxon>
        <taxon>Candidatus Tectimicrobiota</taxon>
    </lineage>
</organism>
<dbReference type="PANTHER" id="PTHR30448:SF0">
    <property type="entry name" value="RNASE ADAPTER PROTEIN RAPZ"/>
    <property type="match status" value="1"/>
</dbReference>
<sequence length="285" mass="32463">MSVLVVSGLSGSGKSVAIKAFEDLGYFCVDNLPPSLLPTFAILCAQADTGMGRIAVVLDVREREFFPQIFSNVQKLREQGHDVKILFLESSEEALLRRYNETRRKHPLAESISVLEGIRLETQMLRDIREQADEIIDTSDYTPHQLRDLLITRYGSRDRQKSPTISIISFGYKHGLPYNADLVFDVRFLPNPHFVEELRPLTGQHPKVRDYVLSPETSQTFLHRLYDLISYLLPFYEKEGKTYLTIALGCTGGKHRSVSIGESLKSLIDKLGYATILYHRDINKE</sequence>
<name>A0A932GSI9_UNCTE</name>
<keyword evidence="3 4" id="KW-0342">GTP-binding</keyword>
<dbReference type="EMBL" id="JACPSX010000267">
    <property type="protein sequence ID" value="MBI3016140.1"/>
    <property type="molecule type" value="Genomic_DNA"/>
</dbReference>
<evidence type="ECO:0000259" key="5">
    <source>
        <dbReference type="Pfam" id="PF03668"/>
    </source>
</evidence>
<dbReference type="Pfam" id="PF03668">
    <property type="entry name" value="RapZ-like_N"/>
    <property type="match status" value="1"/>
</dbReference>
<keyword evidence="2 4" id="KW-0067">ATP-binding</keyword>
<gene>
    <name evidence="7" type="primary">rapZ</name>
    <name evidence="7" type="ORF">HYY65_14010</name>
</gene>
<dbReference type="SUPFAM" id="SSF52540">
    <property type="entry name" value="P-loop containing nucleoside triphosphate hydrolases"/>
    <property type="match status" value="1"/>
</dbReference>
<dbReference type="PIRSF" id="PIRSF005052">
    <property type="entry name" value="P-loopkin"/>
    <property type="match status" value="1"/>
</dbReference>
<feature type="binding site" evidence="4">
    <location>
        <begin position="59"/>
        <end position="62"/>
    </location>
    <ligand>
        <name>GTP</name>
        <dbReference type="ChEBI" id="CHEBI:37565"/>
    </ligand>
</feature>
<feature type="binding site" evidence="4">
    <location>
        <begin position="8"/>
        <end position="15"/>
    </location>
    <ligand>
        <name>ATP</name>
        <dbReference type="ChEBI" id="CHEBI:30616"/>
    </ligand>
</feature>
<dbReference type="InterPro" id="IPR027417">
    <property type="entry name" value="P-loop_NTPase"/>
</dbReference>
<dbReference type="InterPro" id="IPR053930">
    <property type="entry name" value="RapZ-like_N"/>
</dbReference>
<evidence type="ECO:0000259" key="6">
    <source>
        <dbReference type="Pfam" id="PF22740"/>
    </source>
</evidence>
<evidence type="ECO:0000256" key="1">
    <source>
        <dbReference type="ARBA" id="ARBA00022741"/>
    </source>
</evidence>
<accession>A0A932GSI9</accession>
<reference evidence="7" key="1">
    <citation type="submission" date="2020-07" db="EMBL/GenBank/DDBJ databases">
        <title>Huge and variable diversity of episymbiotic CPR bacteria and DPANN archaea in groundwater ecosystems.</title>
        <authorList>
            <person name="He C.Y."/>
            <person name="Keren R."/>
            <person name="Whittaker M."/>
            <person name="Farag I.F."/>
            <person name="Doudna J."/>
            <person name="Cate J.H.D."/>
            <person name="Banfield J.F."/>
        </authorList>
    </citation>
    <scope>NUCLEOTIDE SEQUENCE</scope>
    <source>
        <strain evidence="7">NC_groundwater_717_Ag_S-0.2um_59_8</strain>
    </source>
</reference>
<dbReference type="Pfam" id="PF22740">
    <property type="entry name" value="PapZ_C"/>
    <property type="match status" value="1"/>
</dbReference>
<evidence type="ECO:0000256" key="3">
    <source>
        <dbReference type="ARBA" id="ARBA00023134"/>
    </source>
</evidence>
<evidence type="ECO:0000256" key="4">
    <source>
        <dbReference type="HAMAP-Rule" id="MF_00636"/>
    </source>
</evidence>
<dbReference type="PANTHER" id="PTHR30448">
    <property type="entry name" value="RNASE ADAPTER PROTEIN RAPZ"/>
    <property type="match status" value="1"/>
</dbReference>
<dbReference type="HAMAP" id="MF_00636">
    <property type="entry name" value="RapZ_like"/>
    <property type="match status" value="1"/>
</dbReference>
<comment type="caution">
    <text evidence="7">The sequence shown here is derived from an EMBL/GenBank/DDBJ whole genome shotgun (WGS) entry which is preliminary data.</text>
</comment>
<dbReference type="AlphaFoldDB" id="A0A932GSI9"/>
<dbReference type="InterPro" id="IPR053931">
    <property type="entry name" value="RapZ_C"/>
</dbReference>
<dbReference type="Gene3D" id="3.40.50.300">
    <property type="entry name" value="P-loop containing nucleotide triphosphate hydrolases"/>
    <property type="match status" value="1"/>
</dbReference>
<dbReference type="InterPro" id="IPR005337">
    <property type="entry name" value="RapZ-like"/>
</dbReference>
<dbReference type="NCBIfam" id="NF003828">
    <property type="entry name" value="PRK05416.1"/>
    <property type="match status" value="1"/>
</dbReference>
<protein>
    <submittedName>
        <fullName evidence="7">RNase adapter RapZ</fullName>
    </submittedName>
</protein>
<dbReference type="GO" id="GO:0005525">
    <property type="term" value="F:GTP binding"/>
    <property type="evidence" value="ECO:0007669"/>
    <property type="project" value="UniProtKB-UniRule"/>
</dbReference>
<evidence type="ECO:0000256" key="2">
    <source>
        <dbReference type="ARBA" id="ARBA00022840"/>
    </source>
</evidence>
<evidence type="ECO:0000313" key="8">
    <source>
        <dbReference type="Proteomes" id="UP000741360"/>
    </source>
</evidence>
<dbReference type="Proteomes" id="UP000741360">
    <property type="component" value="Unassembled WGS sequence"/>
</dbReference>
<proteinExistence type="inferred from homology"/>